<name>X1M846_9ZZZZ</name>
<reference evidence="2" key="1">
    <citation type="journal article" date="2014" name="Front. Microbiol.">
        <title>High frequency of phylogenetically diverse reductive dehalogenase-homologous genes in deep subseafloor sedimentary metagenomes.</title>
        <authorList>
            <person name="Kawai M."/>
            <person name="Futagami T."/>
            <person name="Toyoda A."/>
            <person name="Takaki Y."/>
            <person name="Nishi S."/>
            <person name="Hori S."/>
            <person name="Arai W."/>
            <person name="Tsubouchi T."/>
            <person name="Morono Y."/>
            <person name="Uchiyama I."/>
            <person name="Ito T."/>
            <person name="Fujiyama A."/>
            <person name="Inagaki F."/>
            <person name="Takami H."/>
        </authorList>
    </citation>
    <scope>NUCLEOTIDE SEQUENCE</scope>
    <source>
        <strain evidence="2">Expedition CK06-06</strain>
    </source>
</reference>
<evidence type="ECO:0000313" key="2">
    <source>
        <dbReference type="EMBL" id="GAI02514.1"/>
    </source>
</evidence>
<dbReference type="EMBL" id="BARV01012200">
    <property type="protein sequence ID" value="GAI02514.1"/>
    <property type="molecule type" value="Genomic_DNA"/>
</dbReference>
<organism evidence="2">
    <name type="scientific">marine sediment metagenome</name>
    <dbReference type="NCBI Taxonomy" id="412755"/>
    <lineage>
        <taxon>unclassified sequences</taxon>
        <taxon>metagenomes</taxon>
        <taxon>ecological metagenomes</taxon>
    </lineage>
</organism>
<proteinExistence type="predicted"/>
<feature type="non-terminal residue" evidence="2">
    <location>
        <position position="1"/>
    </location>
</feature>
<sequence length="101" mass="11196">LDELTKAYKALVKYKGDLPSDLKAGIDILLKFLAVSYGLPGKEGPGKKKLAKGVKYWPSFDFDGNGQEAVEKINKEYQGDPFPSLTKQLLGTEEEEDNDED</sequence>
<comment type="caution">
    <text evidence="2">The sequence shown here is derived from an EMBL/GenBank/DDBJ whole genome shotgun (WGS) entry which is preliminary data.</text>
</comment>
<feature type="region of interest" description="Disordered" evidence="1">
    <location>
        <begin position="77"/>
        <end position="101"/>
    </location>
</feature>
<dbReference type="AlphaFoldDB" id="X1M846"/>
<evidence type="ECO:0000256" key="1">
    <source>
        <dbReference type="SAM" id="MobiDB-lite"/>
    </source>
</evidence>
<gene>
    <name evidence="2" type="ORF">S06H3_22720</name>
</gene>
<feature type="compositionally biased region" description="Acidic residues" evidence="1">
    <location>
        <begin position="92"/>
        <end position="101"/>
    </location>
</feature>
<protein>
    <submittedName>
        <fullName evidence="2">Uncharacterized protein</fullName>
    </submittedName>
</protein>
<accession>X1M846</accession>